<name>A0A7D5L8I4_9EURY</name>
<gene>
    <name evidence="3" type="ORF">HUG12_01360</name>
</gene>
<dbReference type="Pfam" id="PF12950">
    <property type="entry name" value="TaqI_C"/>
    <property type="match status" value="1"/>
</dbReference>
<dbReference type="Proteomes" id="UP000509626">
    <property type="component" value="Chromosome"/>
</dbReference>
<evidence type="ECO:0000256" key="1">
    <source>
        <dbReference type="SAM" id="Coils"/>
    </source>
</evidence>
<accession>A0A7D5L8I4</accession>
<dbReference type="EMBL" id="CP058579">
    <property type="protein sequence ID" value="QLG60470.1"/>
    <property type="molecule type" value="Genomic_DNA"/>
</dbReference>
<keyword evidence="4" id="KW-1185">Reference proteome</keyword>
<feature type="domain" description="TaqI-like C-terminal specificity" evidence="2">
    <location>
        <begin position="171"/>
        <end position="260"/>
    </location>
</feature>
<evidence type="ECO:0000313" key="3">
    <source>
        <dbReference type="EMBL" id="QLG60470.1"/>
    </source>
</evidence>
<proteinExistence type="predicted"/>
<sequence length="508" mass="57601">MSQVTLPSDPYLNSNLFSGYYLDERVDDLDAWDCDDEAAEAFAALQARWDGERDLVAGYNEDTLLGSWIDEVLAALGYDTIQETTLPDSGGYIDRVLYDSASDRRDAMAMKQDGQLDGTFGKAAALLEAKQWDADFTERFAEQRSYRDASHQVKYYLEHTPDSLNWGILTNGRKWRLYGTKEIVMPDVCQRCEFTIDDEGGIYLPNSAYGIVLETDCQLSLDYSLAVLNSSPTWFYIYHTSPVLRGDFRRFMTSYLSSMPFPTWMPEETRDKLPSYDSIQNSTSNSLALERRLADAARVNLNLHRKNDSLNLSLLDHFGSYSENSTISEIGLTQPPENAADSILQQTTQEKPNLRVGDATVHRESTNTVEIRLTARYKPDDENGHETDQWGYTETDPLPALRITDLTEPEADLIEAFVPVAVDEADGFANFRETATKTNSLVDRLRKLTLPRVEDVREGLESYVETKARAEELEEKIERTDDLIDEIVYDLYGLTDEEIEIVEEAVGQ</sequence>
<dbReference type="InterPro" id="IPR025931">
    <property type="entry name" value="TaqI_C"/>
</dbReference>
<feature type="coiled-coil region" evidence="1">
    <location>
        <begin position="456"/>
        <end position="490"/>
    </location>
</feature>
<reference evidence="3 4" key="1">
    <citation type="submission" date="2020-06" db="EMBL/GenBank/DDBJ databases">
        <title>NJ-3-1, isolated from saline soil.</title>
        <authorList>
            <person name="Cui H.L."/>
            <person name="Shi X."/>
        </authorList>
    </citation>
    <scope>NUCLEOTIDE SEQUENCE [LARGE SCALE GENOMIC DNA]</scope>
    <source>
        <strain evidence="3 4">NJ-3-1</strain>
    </source>
</reference>
<evidence type="ECO:0000259" key="2">
    <source>
        <dbReference type="Pfam" id="PF12950"/>
    </source>
</evidence>
<keyword evidence="1" id="KW-0175">Coiled coil</keyword>
<protein>
    <recommendedName>
        <fullName evidence="2">TaqI-like C-terminal specificity domain-containing protein</fullName>
    </recommendedName>
</protein>
<dbReference type="AlphaFoldDB" id="A0A7D5L8I4"/>
<dbReference type="KEGG" id="halu:HUG12_01360"/>
<organism evidence="3 4">
    <name type="scientific">Halorarum salinum</name>
    <dbReference type="NCBI Taxonomy" id="2743089"/>
    <lineage>
        <taxon>Archaea</taxon>
        <taxon>Methanobacteriati</taxon>
        <taxon>Methanobacteriota</taxon>
        <taxon>Stenosarchaea group</taxon>
        <taxon>Halobacteria</taxon>
        <taxon>Halobacteriales</taxon>
        <taxon>Haloferacaceae</taxon>
        <taxon>Halorarum</taxon>
    </lineage>
</organism>
<evidence type="ECO:0000313" key="4">
    <source>
        <dbReference type="Proteomes" id="UP000509626"/>
    </source>
</evidence>